<evidence type="ECO:0000313" key="2">
    <source>
        <dbReference type="Proteomes" id="UP001214250"/>
    </source>
</evidence>
<proteinExistence type="predicted"/>
<evidence type="ECO:0000313" key="1">
    <source>
        <dbReference type="EMBL" id="WDE97804.1"/>
    </source>
</evidence>
<reference evidence="1 2" key="1">
    <citation type="submission" date="2023-02" db="EMBL/GenBank/DDBJ databases">
        <title>Genome sequence of Lentisphaera profundi SAORIC-696.</title>
        <authorList>
            <person name="Kim e."/>
            <person name="Cho J.-C."/>
            <person name="Choi A."/>
            <person name="Kang I."/>
        </authorList>
    </citation>
    <scope>NUCLEOTIDE SEQUENCE [LARGE SCALE GENOMIC DNA]</scope>
    <source>
        <strain evidence="1 2">SAORIC-696</strain>
    </source>
</reference>
<keyword evidence="2" id="KW-1185">Reference proteome</keyword>
<protein>
    <submittedName>
        <fullName evidence="1">Uncharacterized protein</fullName>
    </submittedName>
</protein>
<gene>
    <name evidence="1" type="ORF">PQO03_18415</name>
</gene>
<name>A0ABY7VVK6_9BACT</name>
<dbReference type="EMBL" id="CP117812">
    <property type="protein sequence ID" value="WDE97804.1"/>
    <property type="molecule type" value="Genomic_DNA"/>
</dbReference>
<sequence>MAYNIRHQLQSLAFLSVVLWLCSSCQNDSTIYAATLRDIPEKNYIYALGKKGEPEAISCKLSRFTHSKSGKSVSVLGMIHMADGSFYNQIHHLTFEHDITLTEGVRGKASISPHHFLVQYISAYFSRINYYNRLVPQNLFLQPGGLERNADVSLQEFSKEGGFFTSFLQLISLPFIIIGGEVNNLALYSKYQLSGAGLSKKFQLKEISNNRKLLFGNMRSVDETDHAILPGIISSRNQKLFTVMNEELKKDQIQSVLIPWGAAHSPDIERELISQGFIKNAPDQWLRAINFHPSQSSEASQFYIPLIAYIYNDPLAYEYSFLFGTIKGSKKRSSTSSSLLWSLLYDKSSSNQHYYFSILPRLFDHPVLFDYSRTQSKKQIRALFFIKFCWE</sequence>
<dbReference type="Proteomes" id="UP001214250">
    <property type="component" value="Chromosome 2"/>
</dbReference>
<dbReference type="RefSeq" id="WP_274152415.1">
    <property type="nucleotide sequence ID" value="NZ_CP117812.1"/>
</dbReference>
<accession>A0ABY7VVK6</accession>
<organism evidence="1 2">
    <name type="scientific">Lentisphaera profundi</name>
    <dbReference type="NCBI Taxonomy" id="1658616"/>
    <lineage>
        <taxon>Bacteria</taxon>
        <taxon>Pseudomonadati</taxon>
        <taxon>Lentisphaerota</taxon>
        <taxon>Lentisphaeria</taxon>
        <taxon>Lentisphaerales</taxon>
        <taxon>Lentisphaeraceae</taxon>
        <taxon>Lentisphaera</taxon>
    </lineage>
</organism>